<dbReference type="PANTHER" id="PTHR43751:SF6">
    <property type="entry name" value="N-ACETYLGALACTOSAMINE-6-O-SULFATASE"/>
    <property type="match status" value="1"/>
</dbReference>
<feature type="non-terminal residue" evidence="1">
    <location>
        <position position="1"/>
    </location>
</feature>
<dbReference type="InterPro" id="IPR017850">
    <property type="entry name" value="Alkaline_phosphatase_core_sf"/>
</dbReference>
<proteinExistence type="predicted"/>
<accession>A0A382VER4</accession>
<dbReference type="Gene3D" id="3.30.1120.10">
    <property type="match status" value="1"/>
</dbReference>
<name>A0A382VER4_9ZZZZ</name>
<protein>
    <submittedName>
        <fullName evidence="1">Uncharacterized protein</fullName>
    </submittedName>
</protein>
<organism evidence="1">
    <name type="scientific">marine metagenome</name>
    <dbReference type="NCBI Taxonomy" id="408172"/>
    <lineage>
        <taxon>unclassified sequences</taxon>
        <taxon>metagenomes</taxon>
        <taxon>ecological metagenomes</taxon>
    </lineage>
</organism>
<dbReference type="EMBL" id="UINC01151406">
    <property type="protein sequence ID" value="SVD44993.1"/>
    <property type="molecule type" value="Genomic_DNA"/>
</dbReference>
<gene>
    <name evidence="1" type="ORF">METZ01_LOCUS397847</name>
</gene>
<evidence type="ECO:0000313" key="1">
    <source>
        <dbReference type="EMBL" id="SVD44993.1"/>
    </source>
</evidence>
<dbReference type="Gene3D" id="3.40.720.10">
    <property type="entry name" value="Alkaline Phosphatase, subunit A"/>
    <property type="match status" value="1"/>
</dbReference>
<sequence>EGGHRVPFIARWPGKIKAGSTSDQTVCLTDLMATASAITEAKLPNNSAEDSYNILPALLGQDIEPIRKYTLHQTMSLALAIRSGDWKYLDHKGSGGNNYNRGGEWGMKQFALPEKAPGARGQLYNLRTDPGETTNLYLEKPEIVEELKAKLEEFKKSGRSVPRT</sequence>
<dbReference type="InterPro" id="IPR052701">
    <property type="entry name" value="GAG_Ulvan_Degrading_Sulfatases"/>
</dbReference>
<dbReference type="SUPFAM" id="SSF53649">
    <property type="entry name" value="Alkaline phosphatase-like"/>
    <property type="match status" value="1"/>
</dbReference>
<reference evidence="1" key="1">
    <citation type="submission" date="2018-05" db="EMBL/GenBank/DDBJ databases">
        <authorList>
            <person name="Lanie J.A."/>
            <person name="Ng W.-L."/>
            <person name="Kazmierczak K.M."/>
            <person name="Andrzejewski T.M."/>
            <person name="Davidsen T.M."/>
            <person name="Wayne K.J."/>
            <person name="Tettelin H."/>
            <person name="Glass J.I."/>
            <person name="Rusch D."/>
            <person name="Podicherti R."/>
            <person name="Tsui H.-C.T."/>
            <person name="Winkler M.E."/>
        </authorList>
    </citation>
    <scope>NUCLEOTIDE SEQUENCE</scope>
</reference>
<dbReference type="PANTHER" id="PTHR43751">
    <property type="entry name" value="SULFATASE"/>
    <property type="match status" value="1"/>
</dbReference>
<dbReference type="AlphaFoldDB" id="A0A382VER4"/>